<accession>A0A410P4V9</accession>
<organism evidence="3 4">
    <name type="scientific">Velamenicoccus archaeovorus</name>
    <dbReference type="NCBI Taxonomy" id="1930593"/>
    <lineage>
        <taxon>Bacteria</taxon>
        <taxon>Pseudomonadati</taxon>
        <taxon>Candidatus Omnitrophota</taxon>
        <taxon>Candidatus Velamenicoccus</taxon>
    </lineage>
</organism>
<feature type="region of interest" description="Disordered" evidence="2">
    <location>
        <begin position="116"/>
        <end position="139"/>
    </location>
</feature>
<sequence length="973" mass="108322">MGQGLFAVDARAVVSAQIGDLLCQQGVAYFDKDQYPEALIEFKKALLANPESQVAREYIATIERELMRRQGLLSCTQVSKKNLVDLYLSGMEQKMPPQTAESASLAVPVSGASRAGTTMRLPSSAAPSATTGGAASPSVSFKKTVGSSTAAEGPAAMASGPAVLDLTAYESSDIELYVDEPVVLKGGVINRFLVTHPAILKVTQVARDEVLLEPQEIGNCFLHLWGENNERRSYKVTIGPRRFVEAMAQETQEKIYEESLPQSFKFSYSISGDTYLTGRGVGDLHRTSHTMAYTSSVIGETPYGMFDTSVQGNRTNLGQYRVSNVRMGLTDAHFDEFKDIDIRMFDYGPSFTTFGFPVSDLRGVKVDAPMFQKKLNYSAFWGAVPKGDFTFLTPDAGLSKTKRAWLEGIGISYDVSRFANFKTFYAHSYGPERNEPVLTSDTAGLQMKYDLGAWDFGTGMVSDMTHNSYTAETSFTLPRLRVGLNMTDNSKNFASLLGGVPTTGSTSGTLSINYRPTDSLTIYNAFSGTHDKVFNNPDNPGRPNYNSTTRINWVLDMHTELEAGYIMDDQMGSNTPSVTETKELMLRKKFFLIRRLSTYLLYQNRKSKNYTSPAQNFNNNRLLGGINFRLLSDVYFYYNQEVNYLHNTFTKETAYPTAQEFGLNYYHQIYDTPFSTNLRLFYRDEQNTESVLSFLSGEDRLEGEVELRFKPSDGNETFVKLRIDNVWAEREGVGKHFDVDLSWGVRLLWDTGLRWQSVGGFCGFVFYDTNGDGIKQPQEAGVPGAKIVVNGKQIAATDRDGYYRLKGVSGKTATLSLDLSTIPPGYNPTVSAERKVDIVHGVNKRYDFGLATRMEISGLVFYDKNKNGSYDAGEETLKRIVLVLDGTTKTATNLQGTYMFRKFAPGEHAITIDLKSVPVKYIPKVPIRKTVDVREGTTFVFNVPLELQETPPASPRDSSQEQEKYNVTATFVR</sequence>
<dbReference type="RefSeq" id="WP_164908874.1">
    <property type="nucleotide sequence ID" value="NZ_CP019384.1"/>
</dbReference>
<protein>
    <submittedName>
        <fullName evidence="3">Uncharacterized protein</fullName>
    </submittedName>
</protein>
<keyword evidence="4" id="KW-1185">Reference proteome</keyword>
<evidence type="ECO:0000256" key="2">
    <source>
        <dbReference type="SAM" id="MobiDB-lite"/>
    </source>
</evidence>
<dbReference type="SMART" id="SM00028">
    <property type="entry name" value="TPR"/>
    <property type="match status" value="1"/>
</dbReference>
<keyword evidence="1" id="KW-0802">TPR repeat</keyword>
<dbReference type="PROSITE" id="PS50005">
    <property type="entry name" value="TPR"/>
    <property type="match status" value="1"/>
</dbReference>
<feature type="compositionally biased region" description="Low complexity" evidence="2">
    <location>
        <begin position="122"/>
        <end position="138"/>
    </location>
</feature>
<dbReference type="KEGG" id="vai:BU251_05115"/>
<dbReference type="InterPro" id="IPR011990">
    <property type="entry name" value="TPR-like_helical_dom_sf"/>
</dbReference>
<evidence type="ECO:0000313" key="3">
    <source>
        <dbReference type="EMBL" id="QAT17152.1"/>
    </source>
</evidence>
<dbReference type="InterPro" id="IPR013783">
    <property type="entry name" value="Ig-like_fold"/>
</dbReference>
<reference evidence="3 4" key="1">
    <citation type="submission" date="2017-01" db="EMBL/GenBank/DDBJ databases">
        <title>First insights into the biology of 'candidatus Vampirococcus archaeovorus'.</title>
        <authorList>
            <person name="Kizina J."/>
            <person name="Jordan S."/>
            <person name="Stueber K."/>
            <person name="Reinhardt R."/>
            <person name="Harder J."/>
        </authorList>
    </citation>
    <scope>NUCLEOTIDE SEQUENCE [LARGE SCALE GENOMIC DNA]</scope>
    <source>
        <strain evidence="3 4">LiM</strain>
    </source>
</reference>
<dbReference type="SUPFAM" id="SSF117074">
    <property type="entry name" value="Hypothetical protein PA1324"/>
    <property type="match status" value="1"/>
</dbReference>
<dbReference type="InterPro" id="IPR019734">
    <property type="entry name" value="TPR_rpt"/>
</dbReference>
<dbReference type="Proteomes" id="UP000287243">
    <property type="component" value="Chromosome"/>
</dbReference>
<feature type="repeat" description="TPR" evidence="1">
    <location>
        <begin position="19"/>
        <end position="52"/>
    </location>
</feature>
<gene>
    <name evidence="3" type="ORF">BU251_05115</name>
</gene>
<evidence type="ECO:0000256" key="1">
    <source>
        <dbReference type="PROSITE-ProRule" id="PRU00339"/>
    </source>
</evidence>
<proteinExistence type="predicted"/>
<dbReference type="Gene3D" id="2.60.40.10">
    <property type="entry name" value="Immunoglobulins"/>
    <property type="match status" value="2"/>
</dbReference>
<dbReference type="AlphaFoldDB" id="A0A410P4V9"/>
<dbReference type="EMBL" id="CP019384">
    <property type="protein sequence ID" value="QAT17152.1"/>
    <property type="molecule type" value="Genomic_DNA"/>
</dbReference>
<name>A0A410P4V9_VELA1</name>
<feature type="region of interest" description="Disordered" evidence="2">
    <location>
        <begin position="948"/>
        <end position="973"/>
    </location>
</feature>
<evidence type="ECO:0000313" key="4">
    <source>
        <dbReference type="Proteomes" id="UP000287243"/>
    </source>
</evidence>
<dbReference type="SUPFAM" id="SSF48452">
    <property type="entry name" value="TPR-like"/>
    <property type="match status" value="1"/>
</dbReference>